<dbReference type="InterPro" id="IPR022790">
    <property type="entry name" value="GH26_dom"/>
</dbReference>
<feature type="active site" description="Nucleophile" evidence="3">
    <location>
        <position position="346"/>
    </location>
</feature>
<dbReference type="EMBL" id="BOOY01000026">
    <property type="protein sequence ID" value="GIJ04272.1"/>
    <property type="molecule type" value="Genomic_DNA"/>
</dbReference>
<proteinExistence type="inferred from homology"/>
<name>A0A8J4DJJ7_9ACTN</name>
<dbReference type="AlphaFoldDB" id="A0A8J4DJJ7"/>
<keyword evidence="7" id="KW-1185">Reference proteome</keyword>
<dbReference type="Pfam" id="PF02156">
    <property type="entry name" value="Glyco_hydro_26"/>
    <property type="match status" value="1"/>
</dbReference>
<feature type="compositionally biased region" description="Low complexity" evidence="4">
    <location>
        <begin position="75"/>
        <end position="87"/>
    </location>
</feature>
<evidence type="ECO:0000313" key="6">
    <source>
        <dbReference type="EMBL" id="GIJ04272.1"/>
    </source>
</evidence>
<organism evidence="6 7">
    <name type="scientific">Spirilliplanes yamanashiensis</name>
    <dbReference type="NCBI Taxonomy" id="42233"/>
    <lineage>
        <taxon>Bacteria</taxon>
        <taxon>Bacillati</taxon>
        <taxon>Actinomycetota</taxon>
        <taxon>Actinomycetes</taxon>
        <taxon>Micromonosporales</taxon>
        <taxon>Micromonosporaceae</taxon>
        <taxon>Spirilliplanes</taxon>
    </lineage>
</organism>
<dbReference type="PROSITE" id="PS51764">
    <property type="entry name" value="GH26"/>
    <property type="match status" value="1"/>
</dbReference>
<comment type="similarity">
    <text evidence="3">Belongs to the glycosyl hydrolase 26 family.</text>
</comment>
<comment type="caution">
    <text evidence="6">The sequence shown here is derived from an EMBL/GenBank/DDBJ whole genome shotgun (WGS) entry which is preliminary data.</text>
</comment>
<keyword evidence="1 3" id="KW-0378">Hydrolase</keyword>
<sequence length="427" mass="47003">MRRRAPQPHPVAVITLAVTLLVSGSVLVFASFAQDRAATEARRGPDGPTVGWGRPIPGSPPAATASRAPLPAPSTPAGVTPGAAPGADQRPGARPDADPGPEPGGRCRTGAKLVPTCGVLWGVAPGAFTEKRGAPALAEFERKTGRHQDIYHAYHRGRGRVFPTPEEIRIAREPGRERILFLNWKPAGATWAEIAAGDRATDAYLDRLAAHIRKNFPEPFFFTVHHEAEDNVNERAGSGWTARDFAAMYRHVVQRLRAGGASNIVSVVVHMAYVPHTTQEWFDDMYPGDDVVDWIGWDTYAYSDPGYGHGDFTELMNRRASSKPDWPGFYDWAVERHPDKPLMVAEWGVWYSPKNPRHKAEFYRNVGRQITEFPRIKALVGFDTPHNQKGMDSRVDSTPDALEAYRRLGDLPVFQVEHGSGTPGVFP</sequence>
<accession>A0A8J4DJJ7</accession>
<dbReference type="RefSeq" id="WP_239107636.1">
    <property type="nucleotide sequence ID" value="NZ_BAAAGJ010000002.1"/>
</dbReference>
<protein>
    <recommendedName>
        <fullName evidence="5">GH26 domain-containing protein</fullName>
    </recommendedName>
</protein>
<evidence type="ECO:0000256" key="3">
    <source>
        <dbReference type="PROSITE-ProRule" id="PRU01100"/>
    </source>
</evidence>
<gene>
    <name evidence="6" type="ORF">Sya03_36240</name>
</gene>
<feature type="region of interest" description="Disordered" evidence="4">
    <location>
        <begin position="36"/>
        <end position="109"/>
    </location>
</feature>
<evidence type="ECO:0000256" key="2">
    <source>
        <dbReference type="ARBA" id="ARBA00023295"/>
    </source>
</evidence>
<dbReference type="InterPro" id="IPR017853">
    <property type="entry name" value="GH"/>
</dbReference>
<reference evidence="6" key="1">
    <citation type="submission" date="2021-01" db="EMBL/GenBank/DDBJ databases">
        <title>Whole genome shotgun sequence of Spirilliplanes yamanashiensis NBRC 15828.</title>
        <authorList>
            <person name="Komaki H."/>
            <person name="Tamura T."/>
        </authorList>
    </citation>
    <scope>NUCLEOTIDE SEQUENCE</scope>
    <source>
        <strain evidence="6">NBRC 15828</strain>
    </source>
</reference>
<evidence type="ECO:0000313" key="7">
    <source>
        <dbReference type="Proteomes" id="UP000652013"/>
    </source>
</evidence>
<dbReference type="Proteomes" id="UP000652013">
    <property type="component" value="Unassembled WGS sequence"/>
</dbReference>
<dbReference type="Gene3D" id="3.20.20.80">
    <property type="entry name" value="Glycosidases"/>
    <property type="match status" value="1"/>
</dbReference>
<dbReference type="GO" id="GO:0004553">
    <property type="term" value="F:hydrolase activity, hydrolyzing O-glycosyl compounds"/>
    <property type="evidence" value="ECO:0007669"/>
    <property type="project" value="InterPro"/>
</dbReference>
<feature type="active site" description="Proton donor" evidence="3">
    <location>
        <position position="227"/>
    </location>
</feature>
<feature type="domain" description="GH26" evidence="5">
    <location>
        <begin position="101"/>
        <end position="405"/>
    </location>
</feature>
<evidence type="ECO:0000256" key="1">
    <source>
        <dbReference type="ARBA" id="ARBA00022801"/>
    </source>
</evidence>
<keyword evidence="2 3" id="KW-0326">Glycosidase</keyword>
<dbReference type="SUPFAM" id="SSF51445">
    <property type="entry name" value="(Trans)glycosidases"/>
    <property type="match status" value="1"/>
</dbReference>
<evidence type="ECO:0000256" key="4">
    <source>
        <dbReference type="SAM" id="MobiDB-lite"/>
    </source>
</evidence>
<evidence type="ECO:0000259" key="5">
    <source>
        <dbReference type="PROSITE" id="PS51764"/>
    </source>
</evidence>